<keyword evidence="1" id="KW-0472">Membrane</keyword>
<protein>
    <submittedName>
        <fullName evidence="3">Glycosyltransferase</fullName>
        <ecNumber evidence="3">2.4.-.-</ecNumber>
    </submittedName>
</protein>
<evidence type="ECO:0000313" key="3">
    <source>
        <dbReference type="EMBL" id="MFD1766084.1"/>
    </source>
</evidence>
<dbReference type="EC" id="2.4.-.-" evidence="3"/>
<sequence length="405" mass="45616">MTADRRGIILSCATALDRLGHGEMLDGLCSCLVEHDKYKEIICHALSVLSSHSTSNSKIIGIKVGFIGKYYTVETKNYLYKKLRYLGILIFFCIRFYSLIIYYIKLYRSCHEYDTVVDLEYEPIQSMIAQFLSGHGSRLHCFAVVHSFPNPALKGFKSVYKAICLRLIKRHVAKGNMIGVMTQADLELAKAQGISTSKLALVGWGLDPEMDALPAKTFCEAKMPIRYVCPGVLRQGKKIDSVLSFFASLNDEDISLKVAGAPIDVDVADLRNVYERSNSATEISVEAKFFQKSEFDELFVDADIIVLSHDSSFHSMSGPLLQALRNRKPILCFSQNNVSKIVVEADAGLVVNFDDPVTSELVERIKVLRYHRYDLDNQFAYTWRSISRRVVDCITQNKNIAGKMK</sequence>
<keyword evidence="3" id="KW-0808">Transferase</keyword>
<organism evidence="3 4">
    <name type="scientific">Sphingorhabdus buctiana</name>
    <dbReference type="NCBI Taxonomy" id="1508805"/>
    <lineage>
        <taxon>Bacteria</taxon>
        <taxon>Pseudomonadati</taxon>
        <taxon>Pseudomonadota</taxon>
        <taxon>Alphaproteobacteria</taxon>
        <taxon>Sphingomonadales</taxon>
        <taxon>Sphingomonadaceae</taxon>
        <taxon>Sphingorhabdus</taxon>
    </lineage>
</organism>
<dbReference type="Proteomes" id="UP001597215">
    <property type="component" value="Unassembled WGS sequence"/>
</dbReference>
<gene>
    <name evidence="3" type="ORF">ACFSAG_04405</name>
</gene>
<feature type="transmembrane region" description="Helical" evidence="1">
    <location>
        <begin position="85"/>
        <end position="104"/>
    </location>
</feature>
<dbReference type="SUPFAM" id="SSF53756">
    <property type="entry name" value="UDP-Glycosyltransferase/glycogen phosphorylase"/>
    <property type="match status" value="1"/>
</dbReference>
<dbReference type="GO" id="GO:0016757">
    <property type="term" value="F:glycosyltransferase activity"/>
    <property type="evidence" value="ECO:0007669"/>
    <property type="project" value="UniProtKB-KW"/>
</dbReference>
<evidence type="ECO:0000313" key="4">
    <source>
        <dbReference type="Proteomes" id="UP001597215"/>
    </source>
</evidence>
<dbReference type="RefSeq" id="WP_381511719.1">
    <property type="nucleotide sequence ID" value="NZ_JBHUEL010000003.1"/>
</dbReference>
<feature type="domain" description="Glycosyl transferase family 1" evidence="2">
    <location>
        <begin position="224"/>
        <end position="356"/>
    </location>
</feature>
<proteinExistence type="predicted"/>
<keyword evidence="1" id="KW-0812">Transmembrane</keyword>
<keyword evidence="4" id="KW-1185">Reference proteome</keyword>
<dbReference type="EMBL" id="JBHUEL010000003">
    <property type="protein sequence ID" value="MFD1766084.1"/>
    <property type="molecule type" value="Genomic_DNA"/>
</dbReference>
<comment type="caution">
    <text evidence="3">The sequence shown here is derived from an EMBL/GenBank/DDBJ whole genome shotgun (WGS) entry which is preliminary data.</text>
</comment>
<dbReference type="Pfam" id="PF00534">
    <property type="entry name" value="Glycos_transf_1"/>
    <property type="match status" value="1"/>
</dbReference>
<evidence type="ECO:0000259" key="2">
    <source>
        <dbReference type="Pfam" id="PF00534"/>
    </source>
</evidence>
<reference evidence="4" key="1">
    <citation type="journal article" date="2019" name="Int. J. Syst. Evol. Microbiol.">
        <title>The Global Catalogue of Microorganisms (GCM) 10K type strain sequencing project: providing services to taxonomists for standard genome sequencing and annotation.</title>
        <authorList>
            <consortium name="The Broad Institute Genomics Platform"/>
            <consortium name="The Broad Institute Genome Sequencing Center for Infectious Disease"/>
            <person name="Wu L."/>
            <person name="Ma J."/>
        </authorList>
    </citation>
    <scope>NUCLEOTIDE SEQUENCE [LARGE SCALE GENOMIC DNA]</scope>
    <source>
        <strain evidence="4">CGMCC 1.12449</strain>
    </source>
</reference>
<keyword evidence="1" id="KW-1133">Transmembrane helix</keyword>
<accession>A0ABW4MAI5</accession>
<dbReference type="Gene3D" id="3.40.50.2000">
    <property type="entry name" value="Glycogen Phosphorylase B"/>
    <property type="match status" value="2"/>
</dbReference>
<name>A0ABW4MAI5_9SPHN</name>
<dbReference type="InterPro" id="IPR001296">
    <property type="entry name" value="Glyco_trans_1"/>
</dbReference>
<keyword evidence="3" id="KW-0328">Glycosyltransferase</keyword>
<evidence type="ECO:0000256" key="1">
    <source>
        <dbReference type="SAM" id="Phobius"/>
    </source>
</evidence>